<gene>
    <name evidence="2" type="ORF">Col01nite_33650</name>
</gene>
<organism evidence="2 3">
    <name type="scientific">Cellulomonas oligotrophica</name>
    <dbReference type="NCBI Taxonomy" id="931536"/>
    <lineage>
        <taxon>Bacteria</taxon>
        <taxon>Bacillati</taxon>
        <taxon>Actinomycetota</taxon>
        <taxon>Actinomycetes</taxon>
        <taxon>Micrococcales</taxon>
        <taxon>Cellulomonadaceae</taxon>
        <taxon>Cellulomonas</taxon>
    </lineage>
</organism>
<accession>A0ABQ4DEQ0</accession>
<protein>
    <submittedName>
        <fullName evidence="2">Uncharacterized protein</fullName>
    </submittedName>
</protein>
<keyword evidence="3" id="KW-1185">Reference proteome</keyword>
<evidence type="ECO:0000313" key="3">
    <source>
        <dbReference type="Proteomes" id="UP000618382"/>
    </source>
</evidence>
<dbReference type="EMBL" id="BONN01000014">
    <property type="protein sequence ID" value="GIG34206.1"/>
    <property type="molecule type" value="Genomic_DNA"/>
</dbReference>
<reference evidence="2 3" key="1">
    <citation type="submission" date="2021-01" db="EMBL/GenBank/DDBJ databases">
        <title>Whole genome shotgun sequence of Cellulomonas oligotrophica NBRC 109435.</title>
        <authorList>
            <person name="Komaki H."/>
            <person name="Tamura T."/>
        </authorList>
    </citation>
    <scope>NUCLEOTIDE SEQUENCE [LARGE SCALE GENOMIC DNA]</scope>
    <source>
        <strain evidence="2 3">NBRC 109435</strain>
    </source>
</reference>
<evidence type="ECO:0000313" key="2">
    <source>
        <dbReference type="EMBL" id="GIG34206.1"/>
    </source>
</evidence>
<dbReference type="Proteomes" id="UP000618382">
    <property type="component" value="Unassembled WGS sequence"/>
</dbReference>
<name>A0ABQ4DEQ0_9CELL</name>
<comment type="caution">
    <text evidence="2">The sequence shown here is derived from an EMBL/GenBank/DDBJ whole genome shotgun (WGS) entry which is preliminary data.</text>
</comment>
<feature type="region of interest" description="Disordered" evidence="1">
    <location>
        <begin position="28"/>
        <end position="83"/>
    </location>
</feature>
<evidence type="ECO:0000256" key="1">
    <source>
        <dbReference type="SAM" id="MobiDB-lite"/>
    </source>
</evidence>
<sequence length="83" mass="8152">MVAARASTADADPSSWVLSTSYRLMAPPSARRAAGERHVTAGDQDATSRGPGRGGRPHGPGAAPGGARAVGGSCGQAEDVPVA</sequence>
<proteinExistence type="predicted"/>
<feature type="compositionally biased region" description="Gly residues" evidence="1">
    <location>
        <begin position="51"/>
        <end position="74"/>
    </location>
</feature>